<dbReference type="InterPro" id="IPR004113">
    <property type="entry name" value="FAD-bd_oxidored_4_C"/>
</dbReference>
<dbReference type="AlphaFoldDB" id="A0A8A6W4U1"/>
<dbReference type="Pfam" id="PF13183">
    <property type="entry name" value="Fer4_8"/>
    <property type="match status" value="1"/>
</dbReference>
<dbReference type="GO" id="GO:0004458">
    <property type="term" value="F:D-lactate dehydrogenase (cytochrome) activity"/>
    <property type="evidence" value="ECO:0007669"/>
    <property type="project" value="TreeGrafter"/>
</dbReference>
<dbReference type="SUPFAM" id="SSF56176">
    <property type="entry name" value="FAD-binding/transporter-associated domain-like"/>
    <property type="match status" value="1"/>
</dbReference>
<dbReference type="GO" id="GO:0008720">
    <property type="term" value="F:D-lactate dehydrogenase (NAD+) activity"/>
    <property type="evidence" value="ECO:0007669"/>
    <property type="project" value="TreeGrafter"/>
</dbReference>
<dbReference type="GO" id="GO:0051536">
    <property type="term" value="F:iron-sulfur cluster binding"/>
    <property type="evidence" value="ECO:0007669"/>
    <property type="project" value="UniProtKB-KW"/>
</dbReference>
<dbReference type="PROSITE" id="PS51387">
    <property type="entry name" value="FAD_PCMH"/>
    <property type="match status" value="1"/>
</dbReference>
<comment type="cofactor">
    <cofactor evidence="1">
        <name>FAD</name>
        <dbReference type="ChEBI" id="CHEBI:57692"/>
    </cofactor>
</comment>
<dbReference type="GO" id="GO:0071949">
    <property type="term" value="F:FAD binding"/>
    <property type="evidence" value="ECO:0007669"/>
    <property type="project" value="InterPro"/>
</dbReference>
<keyword evidence="7" id="KW-0411">Iron-sulfur</keyword>
<evidence type="ECO:0000256" key="5">
    <source>
        <dbReference type="ARBA" id="ARBA00023002"/>
    </source>
</evidence>
<keyword evidence="6" id="KW-0408">Iron</keyword>
<evidence type="ECO:0000256" key="3">
    <source>
        <dbReference type="ARBA" id="ARBA00022723"/>
    </source>
</evidence>
<keyword evidence="4" id="KW-0274">FAD</keyword>
<dbReference type="GO" id="GO:0046872">
    <property type="term" value="F:metal ion binding"/>
    <property type="evidence" value="ECO:0007669"/>
    <property type="project" value="UniProtKB-KW"/>
</dbReference>
<proteinExistence type="predicted"/>
<evidence type="ECO:0000256" key="7">
    <source>
        <dbReference type="ARBA" id="ARBA00023014"/>
    </source>
</evidence>
<evidence type="ECO:0000259" key="8">
    <source>
        <dbReference type="PROSITE" id="PS51387"/>
    </source>
</evidence>
<dbReference type="Pfam" id="PF02913">
    <property type="entry name" value="FAD-oxidase_C"/>
    <property type="match status" value="1"/>
</dbReference>
<dbReference type="InterPro" id="IPR017900">
    <property type="entry name" value="4Fe4S_Fe_S_CS"/>
</dbReference>
<dbReference type="SUPFAM" id="SSF46548">
    <property type="entry name" value="alpha-helical ferredoxin"/>
    <property type="match status" value="1"/>
</dbReference>
<dbReference type="EMBL" id="MK830994">
    <property type="protein sequence ID" value="QTK22507.1"/>
    <property type="molecule type" value="Genomic_DNA"/>
</dbReference>
<protein>
    <submittedName>
        <fullName evidence="9">Oxidoreductase</fullName>
    </submittedName>
</protein>
<dbReference type="SUPFAM" id="SSF55103">
    <property type="entry name" value="FAD-linked oxidases, C-terminal domain"/>
    <property type="match status" value="1"/>
</dbReference>
<dbReference type="PANTHER" id="PTHR11748">
    <property type="entry name" value="D-LACTATE DEHYDROGENASE"/>
    <property type="match status" value="1"/>
</dbReference>
<keyword evidence="3" id="KW-0479">Metal-binding</keyword>
<gene>
    <name evidence="9" type="primary">forW</name>
</gene>
<dbReference type="InterPro" id="IPR016169">
    <property type="entry name" value="FAD-bd_PCMH_sub2"/>
</dbReference>
<dbReference type="GO" id="GO:1903457">
    <property type="term" value="P:lactate catabolic process"/>
    <property type="evidence" value="ECO:0007669"/>
    <property type="project" value="TreeGrafter"/>
</dbReference>
<dbReference type="InterPro" id="IPR004017">
    <property type="entry name" value="Cys_rich_dom"/>
</dbReference>
<evidence type="ECO:0000256" key="4">
    <source>
        <dbReference type="ARBA" id="ARBA00022827"/>
    </source>
</evidence>
<feature type="domain" description="FAD-binding PCMH-type" evidence="8">
    <location>
        <begin position="40"/>
        <end position="258"/>
    </location>
</feature>
<dbReference type="Pfam" id="PF02754">
    <property type="entry name" value="CCG"/>
    <property type="match status" value="1"/>
</dbReference>
<dbReference type="InterPro" id="IPR017896">
    <property type="entry name" value="4Fe4S_Fe-S-bd"/>
</dbReference>
<sequence>MVVDGVTDLGDVAAALRRAGVEADDSVRRRAEYSSDASLYRIVPAAVAFPRTADDVVAALEVCRSLRVPLTARGAGTSIAGNAVGPGVVLDFSRHLNRIHGIDRDSRTALVDPGVVLDDLQRAAAAHGLRFGPDPSTHSRCTIGGMIGNNACGSRALGYGRTADNLVELDLVTGTGERLTARKGSDPSGSPTLTALSRVVHGRLAVIRTELGRFGRQVSGYSLEHLLPERGFDLPAALTGSEGTLGVLLGARLRLTAVPASTALAVLGYPDMASAADDVPQLLPCEPVAVEGLDRRIVDIVRGLRGSAALPRLPRGGGWLLVEVPGATPAEAEAGAARVIAAAGALDSRLITDRAEAEALWRIREDGAGLVARTGRAHPGWEDAAVPPARLGAYLREFDALLAEHGLTGIPYGHFGDGCVHVRLDFPLERPGGPAAFRAFLEQAARLVGEHGGSMSGEHGDGRARGELLPYMYSPAALEAFGAVKAVFDPDRLLNPGVLVHPVPMDADLRLPAAVPLRSGLGLAHHRDGGDFTRAVHRCTGVGKCRASTPTPDAVMCPSYLATRDEKDSTRGRARVLQEMVNGTLVHGWRAPELAEALDLCLACKGCSSDCPSGVDMAAYKAEYLHQRYRRRLRPASHYSLGLLPLWARLASLAPGLTNRALAGPFGRLGRRAAGVDPRRELPRFAPRTFRQWFATRPQPPSTGKPVLLWVDTFTNHFAPQVGQASVRVLERAGYDARIPARQLCCGLTTITTGQLDLARRTLRRSIAALAPHAEAGLPVVGLEPSCTAVFRGDAAELLGSTPAVTAVARATRTLAELLTDTPGWTPPPLTDTHIVAQPHCHHRSVMGWSADRDLLTRAGATVQAVNGCCGLAGNFGAERGHYETSLQVAETSLLPAVRAAGATADLLADGFSCRTQLDQLAHRESLHLAELLDRR</sequence>
<evidence type="ECO:0000256" key="1">
    <source>
        <dbReference type="ARBA" id="ARBA00001974"/>
    </source>
</evidence>
<organism evidence="9">
    <name type="scientific">Streptomyces kaniharaensis</name>
    <dbReference type="NCBI Taxonomy" id="212423"/>
    <lineage>
        <taxon>Bacteria</taxon>
        <taxon>Bacillati</taxon>
        <taxon>Actinomycetota</taxon>
        <taxon>Actinomycetes</taxon>
        <taxon>Kitasatosporales</taxon>
        <taxon>Streptomycetaceae</taxon>
        <taxon>Streptomyces</taxon>
    </lineage>
</organism>
<dbReference type="Gene3D" id="1.10.45.10">
    <property type="entry name" value="Vanillyl-alcohol Oxidase, Chain A, domain 4"/>
    <property type="match status" value="1"/>
</dbReference>
<dbReference type="InterPro" id="IPR036318">
    <property type="entry name" value="FAD-bd_PCMH-like_sf"/>
</dbReference>
<evidence type="ECO:0000313" key="9">
    <source>
        <dbReference type="EMBL" id="QTK22507.1"/>
    </source>
</evidence>
<evidence type="ECO:0000256" key="2">
    <source>
        <dbReference type="ARBA" id="ARBA00022630"/>
    </source>
</evidence>
<dbReference type="InterPro" id="IPR006094">
    <property type="entry name" value="Oxid_FAD_bind_N"/>
</dbReference>
<dbReference type="Pfam" id="PF01565">
    <property type="entry name" value="FAD_binding_4"/>
    <property type="match status" value="1"/>
</dbReference>
<reference evidence="9" key="1">
    <citation type="journal article" date="2019" name="J. Am. Chem. Soc.">
        <title>Identification of the Formycin A Biosynthetic Gene Cluster from Streptomyces kaniharaensis Illustrates the Interplay between Biological Pyrazolopyrimidine Formation and de Novo Purine Biosynthesis.</title>
        <authorList>
            <person name="Wang S.A."/>
            <person name="Ko Y."/>
            <person name="Zeng J."/>
            <person name="Geng Y."/>
            <person name="Ren D."/>
            <person name="Ogasawara Y."/>
            <person name="Irani S."/>
            <person name="Zhang Y."/>
            <person name="Liu H.W."/>
        </authorList>
    </citation>
    <scope>NUCLEOTIDE SEQUENCE</scope>
    <source>
        <strain evidence="9">SF-557</strain>
    </source>
</reference>
<dbReference type="Gene3D" id="3.30.70.2740">
    <property type="match status" value="1"/>
</dbReference>
<evidence type="ECO:0000256" key="6">
    <source>
        <dbReference type="ARBA" id="ARBA00023004"/>
    </source>
</evidence>
<keyword evidence="2" id="KW-0285">Flavoprotein</keyword>
<dbReference type="InterPro" id="IPR016164">
    <property type="entry name" value="FAD-linked_Oxase-like_C"/>
</dbReference>
<accession>A0A8A6W4U1</accession>
<keyword evidence="5" id="KW-0560">Oxidoreductase</keyword>
<dbReference type="PROSITE" id="PS00198">
    <property type="entry name" value="4FE4S_FER_1"/>
    <property type="match status" value="1"/>
</dbReference>
<name>A0A8A6W4U1_9ACTN</name>
<dbReference type="Gene3D" id="3.30.465.10">
    <property type="match status" value="1"/>
</dbReference>
<dbReference type="PANTHER" id="PTHR11748:SF119">
    <property type="entry name" value="D-2-HYDROXYGLUTARATE DEHYDROGENASE"/>
    <property type="match status" value="1"/>
</dbReference>
<dbReference type="InterPro" id="IPR016171">
    <property type="entry name" value="Vanillyl_alc_oxidase_C-sub2"/>
</dbReference>
<dbReference type="InterPro" id="IPR016166">
    <property type="entry name" value="FAD-bd_PCMH"/>
</dbReference>